<keyword evidence="1" id="KW-1133">Transmembrane helix</keyword>
<protein>
    <submittedName>
        <fullName evidence="2">Uncharacterized protein</fullName>
    </submittedName>
</protein>
<gene>
    <name evidence="2" type="ORF">J21TS3_38260</name>
</gene>
<keyword evidence="1" id="KW-0812">Transmembrane</keyword>
<feature type="transmembrane region" description="Helical" evidence="1">
    <location>
        <begin position="75"/>
        <end position="95"/>
    </location>
</feature>
<evidence type="ECO:0000313" key="2">
    <source>
        <dbReference type="EMBL" id="GIO69005.1"/>
    </source>
</evidence>
<evidence type="ECO:0000256" key="1">
    <source>
        <dbReference type="SAM" id="Phobius"/>
    </source>
</evidence>
<organism evidence="2 3">
    <name type="scientific">Paenibacillus cookii</name>
    <dbReference type="NCBI Taxonomy" id="157839"/>
    <lineage>
        <taxon>Bacteria</taxon>
        <taxon>Bacillati</taxon>
        <taxon>Bacillota</taxon>
        <taxon>Bacilli</taxon>
        <taxon>Bacillales</taxon>
        <taxon>Paenibacillaceae</taxon>
        <taxon>Paenibacillus</taxon>
    </lineage>
</organism>
<feature type="transmembrane region" description="Helical" evidence="1">
    <location>
        <begin position="29"/>
        <end position="46"/>
    </location>
</feature>
<accession>A0ABQ4M0E3</accession>
<feature type="transmembrane region" description="Helical" evidence="1">
    <location>
        <begin position="52"/>
        <end position="68"/>
    </location>
</feature>
<feature type="transmembrane region" description="Helical" evidence="1">
    <location>
        <begin position="6"/>
        <end position="24"/>
    </location>
</feature>
<evidence type="ECO:0000313" key="3">
    <source>
        <dbReference type="Proteomes" id="UP000680638"/>
    </source>
</evidence>
<proteinExistence type="predicted"/>
<keyword evidence="1" id="KW-0472">Membrane</keyword>
<dbReference type="EMBL" id="BORW01000024">
    <property type="protein sequence ID" value="GIO69005.1"/>
    <property type="molecule type" value="Genomic_DNA"/>
</dbReference>
<reference evidence="2 3" key="1">
    <citation type="submission" date="2021-03" db="EMBL/GenBank/DDBJ databases">
        <title>Antimicrobial resistance genes in bacteria isolated from Japanese honey, and their potential for conferring macrolide and lincosamide resistance in the American foulbrood pathogen Paenibacillus larvae.</title>
        <authorList>
            <person name="Okamoto M."/>
            <person name="Kumagai M."/>
            <person name="Kanamori H."/>
            <person name="Takamatsu D."/>
        </authorList>
    </citation>
    <scope>NUCLEOTIDE SEQUENCE [LARGE SCALE GENOMIC DNA]</scope>
    <source>
        <strain evidence="2 3">J21TS3</strain>
    </source>
</reference>
<dbReference type="Proteomes" id="UP000680638">
    <property type="component" value="Unassembled WGS sequence"/>
</dbReference>
<sequence>MVFFNFYWMIIFAAVILSVTGLIFRKSVLLYLAAVLVLPLALYLAATPRFHLWGLAFPLLFAGSAILIQRKRRWLSVMLSVPVYLLVAWLMYTVWNQ</sequence>
<keyword evidence="3" id="KW-1185">Reference proteome</keyword>
<comment type="caution">
    <text evidence="2">The sequence shown here is derived from an EMBL/GenBank/DDBJ whole genome shotgun (WGS) entry which is preliminary data.</text>
</comment>
<name>A0ABQ4M0E3_9BACL</name>